<dbReference type="PANTHER" id="PTHR42756:SF1">
    <property type="entry name" value="TRANSCRIPTIONAL REPRESSOR OF EMRAB OPERON"/>
    <property type="match status" value="1"/>
</dbReference>
<dbReference type="GO" id="GO:0003700">
    <property type="term" value="F:DNA-binding transcription factor activity"/>
    <property type="evidence" value="ECO:0007669"/>
    <property type="project" value="InterPro"/>
</dbReference>
<evidence type="ECO:0000256" key="3">
    <source>
        <dbReference type="ARBA" id="ARBA00023163"/>
    </source>
</evidence>
<evidence type="ECO:0000256" key="1">
    <source>
        <dbReference type="ARBA" id="ARBA00023015"/>
    </source>
</evidence>
<evidence type="ECO:0000259" key="4">
    <source>
        <dbReference type="PROSITE" id="PS50995"/>
    </source>
</evidence>
<protein>
    <submittedName>
        <fullName evidence="5">Winged helix DNA-binding protein</fullName>
    </submittedName>
</protein>
<keyword evidence="3" id="KW-0804">Transcription</keyword>
<keyword evidence="2 5" id="KW-0238">DNA-binding</keyword>
<dbReference type="KEGG" id="fes:HER31_06315"/>
<dbReference type="InterPro" id="IPR000835">
    <property type="entry name" value="HTH_MarR-typ"/>
</dbReference>
<feature type="domain" description="HTH marR-type" evidence="4">
    <location>
        <begin position="9"/>
        <end position="142"/>
    </location>
</feature>
<sequence>MDNEGFLNSLGLVDLISEKHKQLRARMMKRVELQFGNVFSQMDIYLISLVEYEAMSVSESARYMNISRQAAHKHVKHLVSLNFVDLTISESNRREKIVSLTSSGKELSQQINQIKSELDAELKDSLGDASFDKLKLLLKGDW</sequence>
<evidence type="ECO:0000256" key="2">
    <source>
        <dbReference type="ARBA" id="ARBA00023125"/>
    </source>
</evidence>
<dbReference type="PROSITE" id="PS50995">
    <property type="entry name" value="HTH_MARR_2"/>
    <property type="match status" value="1"/>
</dbReference>
<keyword evidence="6" id="KW-1185">Reference proteome</keyword>
<dbReference type="PANTHER" id="PTHR42756">
    <property type="entry name" value="TRANSCRIPTIONAL REGULATOR, MARR"/>
    <property type="match status" value="1"/>
</dbReference>
<dbReference type="Gene3D" id="1.10.10.10">
    <property type="entry name" value="Winged helix-like DNA-binding domain superfamily/Winged helix DNA-binding domain"/>
    <property type="match status" value="1"/>
</dbReference>
<proteinExistence type="predicted"/>
<reference evidence="5 6" key="1">
    <citation type="submission" date="2020-04" db="EMBL/GenBank/DDBJ databases">
        <title>Ferrimonas sp. S7 isolated from sea water.</title>
        <authorList>
            <person name="Bae S.S."/>
            <person name="Baek K."/>
        </authorList>
    </citation>
    <scope>NUCLEOTIDE SEQUENCE [LARGE SCALE GENOMIC DNA]</scope>
    <source>
        <strain evidence="5 6">S7</strain>
    </source>
</reference>
<dbReference type="EMBL" id="CP051180">
    <property type="protein sequence ID" value="QIZ76508.1"/>
    <property type="molecule type" value="Genomic_DNA"/>
</dbReference>
<evidence type="ECO:0000313" key="5">
    <source>
        <dbReference type="EMBL" id="QIZ76508.1"/>
    </source>
</evidence>
<name>A0A6H1UCD8_9GAMM</name>
<gene>
    <name evidence="5" type="ORF">HER31_06315</name>
</gene>
<accession>A0A6H1UCD8</accession>
<dbReference type="SUPFAM" id="SSF46785">
    <property type="entry name" value="Winged helix' DNA-binding domain"/>
    <property type="match status" value="1"/>
</dbReference>
<keyword evidence="1" id="KW-0805">Transcription regulation</keyword>
<dbReference type="InterPro" id="IPR036388">
    <property type="entry name" value="WH-like_DNA-bd_sf"/>
</dbReference>
<dbReference type="AlphaFoldDB" id="A0A6H1UCD8"/>
<organism evidence="5 6">
    <name type="scientific">Ferrimonas lipolytica</name>
    <dbReference type="NCBI Taxonomy" id="2724191"/>
    <lineage>
        <taxon>Bacteria</taxon>
        <taxon>Pseudomonadati</taxon>
        <taxon>Pseudomonadota</taxon>
        <taxon>Gammaproteobacteria</taxon>
        <taxon>Alteromonadales</taxon>
        <taxon>Ferrimonadaceae</taxon>
        <taxon>Ferrimonas</taxon>
    </lineage>
</organism>
<dbReference type="GO" id="GO:0003677">
    <property type="term" value="F:DNA binding"/>
    <property type="evidence" value="ECO:0007669"/>
    <property type="project" value="UniProtKB-KW"/>
</dbReference>
<dbReference type="RefSeq" id="WP_168659770.1">
    <property type="nucleotide sequence ID" value="NZ_CP051180.1"/>
</dbReference>
<dbReference type="SMART" id="SM00347">
    <property type="entry name" value="HTH_MARR"/>
    <property type="match status" value="1"/>
</dbReference>
<dbReference type="InterPro" id="IPR036390">
    <property type="entry name" value="WH_DNA-bd_sf"/>
</dbReference>
<evidence type="ECO:0000313" key="6">
    <source>
        <dbReference type="Proteomes" id="UP000501602"/>
    </source>
</evidence>
<dbReference type="Proteomes" id="UP000501602">
    <property type="component" value="Chromosome"/>
</dbReference>